<evidence type="ECO:0000313" key="10">
    <source>
        <dbReference type="Proteomes" id="UP001295684"/>
    </source>
</evidence>
<dbReference type="PANTHER" id="PTHR22594:SF34">
    <property type="entry name" value="ASPARAGINE--TRNA LIGASE, MITOCHONDRIAL-RELATED"/>
    <property type="match status" value="1"/>
</dbReference>
<keyword evidence="7" id="KW-0030">Aminoacyl-tRNA synthetase</keyword>
<name>A0AAD1UGA2_EUPCR</name>
<gene>
    <name evidence="9" type="ORF">ECRASSUSDP1_LOCUS6169</name>
</gene>
<dbReference type="InterPro" id="IPR006195">
    <property type="entry name" value="aa-tRNA-synth_II"/>
</dbReference>
<evidence type="ECO:0000256" key="4">
    <source>
        <dbReference type="ARBA" id="ARBA00022741"/>
    </source>
</evidence>
<dbReference type="GO" id="GO:0005524">
    <property type="term" value="F:ATP binding"/>
    <property type="evidence" value="ECO:0007669"/>
    <property type="project" value="UniProtKB-KW"/>
</dbReference>
<dbReference type="Proteomes" id="UP001295684">
    <property type="component" value="Unassembled WGS sequence"/>
</dbReference>
<reference evidence="9" key="1">
    <citation type="submission" date="2023-07" db="EMBL/GenBank/DDBJ databases">
        <authorList>
            <consortium name="AG Swart"/>
            <person name="Singh M."/>
            <person name="Singh A."/>
            <person name="Seah K."/>
            <person name="Emmerich C."/>
        </authorList>
    </citation>
    <scope>NUCLEOTIDE SEQUENCE</scope>
    <source>
        <strain evidence="9">DP1</strain>
    </source>
</reference>
<comment type="caution">
    <text evidence="9">The sequence shown here is derived from an EMBL/GenBank/DDBJ whole genome shotgun (WGS) entry which is preliminary data.</text>
</comment>
<dbReference type="PROSITE" id="PS50862">
    <property type="entry name" value="AA_TRNA_LIGASE_II"/>
    <property type="match status" value="1"/>
</dbReference>
<evidence type="ECO:0000313" key="9">
    <source>
        <dbReference type="EMBL" id="CAI2364819.1"/>
    </source>
</evidence>
<evidence type="ECO:0000256" key="7">
    <source>
        <dbReference type="ARBA" id="ARBA00023146"/>
    </source>
</evidence>
<dbReference type="PRINTS" id="PR01042">
    <property type="entry name" value="TRNASYNTHASP"/>
</dbReference>
<dbReference type="FunFam" id="3.30.930.10:FF:000016">
    <property type="entry name" value="Asparagine--tRNA ligase"/>
    <property type="match status" value="1"/>
</dbReference>
<proteinExistence type="inferred from homology"/>
<evidence type="ECO:0000256" key="3">
    <source>
        <dbReference type="ARBA" id="ARBA00022598"/>
    </source>
</evidence>
<keyword evidence="3" id="KW-0436">Ligase</keyword>
<organism evidence="9 10">
    <name type="scientific">Euplotes crassus</name>
    <dbReference type="NCBI Taxonomy" id="5936"/>
    <lineage>
        <taxon>Eukaryota</taxon>
        <taxon>Sar</taxon>
        <taxon>Alveolata</taxon>
        <taxon>Ciliophora</taxon>
        <taxon>Intramacronucleata</taxon>
        <taxon>Spirotrichea</taxon>
        <taxon>Hypotrichia</taxon>
        <taxon>Euplotida</taxon>
        <taxon>Euplotidae</taxon>
        <taxon>Moneuplotes</taxon>
    </lineage>
</organism>
<dbReference type="InterPro" id="IPR012340">
    <property type="entry name" value="NA-bd_OB-fold"/>
</dbReference>
<evidence type="ECO:0000259" key="8">
    <source>
        <dbReference type="PROSITE" id="PS50862"/>
    </source>
</evidence>
<dbReference type="GO" id="GO:0004816">
    <property type="term" value="F:asparagine-tRNA ligase activity"/>
    <property type="evidence" value="ECO:0007669"/>
    <property type="project" value="UniProtKB-EC"/>
</dbReference>
<dbReference type="AlphaFoldDB" id="A0AAD1UGA2"/>
<evidence type="ECO:0000256" key="6">
    <source>
        <dbReference type="ARBA" id="ARBA00022917"/>
    </source>
</evidence>
<dbReference type="InterPro" id="IPR002312">
    <property type="entry name" value="Asp/Asn-tRNA-synth_IIb"/>
</dbReference>
<keyword evidence="4" id="KW-0547">Nucleotide-binding</keyword>
<comment type="similarity">
    <text evidence="1">Belongs to the class-II aminoacyl-tRNA synthetase family.</text>
</comment>
<dbReference type="SUPFAM" id="SSF50249">
    <property type="entry name" value="Nucleic acid-binding proteins"/>
    <property type="match status" value="1"/>
</dbReference>
<dbReference type="NCBIfam" id="NF003037">
    <property type="entry name" value="PRK03932.1"/>
    <property type="match status" value="1"/>
</dbReference>
<accession>A0AAD1UGA2</accession>
<sequence>MEPSSTTFTKRSQLQFKPCPSTSLLPYPGLQMENTKTLDPVIITKKTTLTKSYSKRFRLSTFFEEESNQHVGTQVKVYGWAKAIRAAAKGAICFIQLNDGPCVHCVQVVVDQSIEGYEQVLVEGVGASFQLVGTLVESVNQKKQRYELQVCDNEIHSVKVLGTCPQAEYPLSKKKHTKEFLREIMHLRPRTNLIGVLARIRNSLAFATHEFFRKEDSYMFIHLDGTGEMFQVTTNLPNPEASVSDLKLTQEGKLDYSKDFFKKPTFLTVSAQLNAESYACGLSDVYTFAPTFRAEISHTKKHLAELWSIEPEMAFADITDNMDCIEEFIKYCINYMLANNKDDVEWLEKNEKESKKLISNLLHIVNNEFERVSYTEAIQALQKKAKKAKFDEQPEWGIDLKTEHERFLTEKIYKKPILIYNYPKALQAFYVRDNEDGLTVASMHCLVPVVGELVTGSQREERFDLLDQKIRDAGLSSERYSWYLDLRKYGSVPHSGFGIKFERLLMLCTQIENIKDVIPFPRWPGHADF</sequence>
<dbReference type="GO" id="GO:0005739">
    <property type="term" value="C:mitochondrion"/>
    <property type="evidence" value="ECO:0007669"/>
    <property type="project" value="TreeGrafter"/>
</dbReference>
<dbReference type="PANTHER" id="PTHR22594">
    <property type="entry name" value="ASPARTYL/LYSYL-TRNA SYNTHETASE"/>
    <property type="match status" value="1"/>
</dbReference>
<dbReference type="InterPro" id="IPR045864">
    <property type="entry name" value="aa-tRNA-synth_II/BPL/LPL"/>
</dbReference>
<evidence type="ECO:0000256" key="5">
    <source>
        <dbReference type="ARBA" id="ARBA00022840"/>
    </source>
</evidence>
<protein>
    <recommendedName>
        <fullName evidence="2">asparagine--tRNA ligase</fullName>
        <ecNumber evidence="2">6.1.1.22</ecNumber>
    </recommendedName>
</protein>
<evidence type="ECO:0000256" key="1">
    <source>
        <dbReference type="ARBA" id="ARBA00008226"/>
    </source>
</evidence>
<feature type="domain" description="Aminoacyl-transfer RNA synthetases class-II family profile" evidence="8">
    <location>
        <begin position="285"/>
        <end position="519"/>
    </location>
</feature>
<dbReference type="EMBL" id="CAMPGE010005972">
    <property type="protein sequence ID" value="CAI2364819.1"/>
    <property type="molecule type" value="Genomic_DNA"/>
</dbReference>
<evidence type="ECO:0000256" key="2">
    <source>
        <dbReference type="ARBA" id="ARBA00012816"/>
    </source>
</evidence>
<dbReference type="EC" id="6.1.1.22" evidence="2"/>
<dbReference type="InterPro" id="IPR004522">
    <property type="entry name" value="Asn-tRNA-ligase"/>
</dbReference>
<dbReference type="NCBIfam" id="TIGR00457">
    <property type="entry name" value="asnS"/>
    <property type="match status" value="1"/>
</dbReference>
<dbReference type="Pfam" id="PF00152">
    <property type="entry name" value="tRNA-synt_2"/>
    <property type="match status" value="1"/>
</dbReference>
<dbReference type="CDD" id="cd04318">
    <property type="entry name" value="EcAsnRS_like_N"/>
    <property type="match status" value="1"/>
</dbReference>
<keyword evidence="10" id="KW-1185">Reference proteome</keyword>
<dbReference type="GO" id="GO:0006421">
    <property type="term" value="P:asparaginyl-tRNA aminoacylation"/>
    <property type="evidence" value="ECO:0007669"/>
    <property type="project" value="InterPro"/>
</dbReference>
<keyword evidence="5" id="KW-0067">ATP-binding</keyword>
<dbReference type="Gene3D" id="3.30.930.10">
    <property type="entry name" value="Bira Bifunctional Protein, Domain 2"/>
    <property type="match status" value="1"/>
</dbReference>
<dbReference type="SUPFAM" id="SSF55681">
    <property type="entry name" value="Class II aaRS and biotin synthetases"/>
    <property type="match status" value="1"/>
</dbReference>
<dbReference type="InterPro" id="IPR004364">
    <property type="entry name" value="Aa-tRNA-synt_II"/>
</dbReference>
<dbReference type="Gene3D" id="2.40.50.140">
    <property type="entry name" value="Nucleic acid-binding proteins"/>
    <property type="match status" value="1"/>
</dbReference>
<keyword evidence="6" id="KW-0648">Protein biosynthesis</keyword>